<keyword evidence="2" id="KW-1185">Reference proteome</keyword>
<comment type="caution">
    <text evidence="1">The sequence shown here is derived from an EMBL/GenBank/DDBJ whole genome shotgun (WGS) entry which is preliminary data.</text>
</comment>
<reference evidence="1" key="1">
    <citation type="submission" date="2021-03" db="EMBL/GenBank/DDBJ databases">
        <title>Evolutionary priming and transition to the ectomycorrhizal habit in an iconic lineage of mushroom-forming fungi: is preadaptation a requirement?</title>
        <authorList>
            <consortium name="DOE Joint Genome Institute"/>
            <person name="Looney B.P."/>
            <person name="Miyauchi S."/>
            <person name="Morin E."/>
            <person name="Drula E."/>
            <person name="Courty P.E."/>
            <person name="Chicoki N."/>
            <person name="Fauchery L."/>
            <person name="Kohler A."/>
            <person name="Kuo A."/>
            <person name="LaButti K."/>
            <person name="Pangilinan J."/>
            <person name="Lipzen A."/>
            <person name="Riley R."/>
            <person name="Andreopoulos W."/>
            <person name="He G."/>
            <person name="Johnson J."/>
            <person name="Barry K.W."/>
            <person name="Grigoriev I.V."/>
            <person name="Nagy L."/>
            <person name="Hibbett D."/>
            <person name="Henrissat B."/>
            <person name="Matheny P.B."/>
            <person name="Labbe J."/>
            <person name="Martin A.F."/>
        </authorList>
    </citation>
    <scope>NUCLEOTIDE SEQUENCE</scope>
    <source>
        <strain evidence="1">BPL698</strain>
    </source>
</reference>
<evidence type="ECO:0000313" key="2">
    <source>
        <dbReference type="Proteomes" id="UP001207468"/>
    </source>
</evidence>
<dbReference type="Proteomes" id="UP001207468">
    <property type="component" value="Unassembled WGS sequence"/>
</dbReference>
<proteinExistence type="predicted"/>
<accession>A0ACC0UI14</accession>
<gene>
    <name evidence="1" type="ORF">F5148DRAFT_1281083</name>
</gene>
<sequence length="510" mass="56406">MNTPSPILPIPLETSGITSSRQGMFNVLNYSPRMGLRGTTITIHTLFTNTNRHDPVRIRIVIGHKPILTGIENIGAHGEASTMWRCTGIVPEFYVPKGGFTSTQTVTLQALGECGYVLDTVTFGNFTYASLPPSDWFPFYLSDPVRGGNPRLHAAQPPLTHSALFRPRGRASPASHSASFRPKTRKRQASPAPLGCQAPKRRRVLRRHENKHDVDSSEVTLAYMGDPTDIGKDLSETGRVLVRCICKQDGAKLHLSFHAIREEEYDDQFVVISCIYREGDGRRYFTSVDMIRLVEYMVQEQLTADEKSRIRRNLESLSPKTITRATSDKFFQVLMEFPAPQPRNIEKDIKVFEWDTLTNGLRKIMDKYSWVIVPLSSTPLPAEPRLPAYVDDIFQQPPPYSSAALGSSDGTNTPDGSGRANLVPAMHVNPSLLHSQGLAIGSPAPGPLMVGGDMPPPSPRGDHKHVEAGDSSQMQTHYEPTDHSSFDSLGLHLQTLHEHGAHAGTVPSFF</sequence>
<evidence type="ECO:0000313" key="1">
    <source>
        <dbReference type="EMBL" id="KAI9511147.1"/>
    </source>
</evidence>
<organism evidence="1 2">
    <name type="scientific">Russula earlei</name>
    <dbReference type="NCBI Taxonomy" id="71964"/>
    <lineage>
        <taxon>Eukaryota</taxon>
        <taxon>Fungi</taxon>
        <taxon>Dikarya</taxon>
        <taxon>Basidiomycota</taxon>
        <taxon>Agaricomycotina</taxon>
        <taxon>Agaricomycetes</taxon>
        <taxon>Russulales</taxon>
        <taxon>Russulaceae</taxon>
        <taxon>Russula</taxon>
    </lineage>
</organism>
<protein>
    <submittedName>
        <fullName evidence="1">Uncharacterized protein</fullName>
    </submittedName>
</protein>
<name>A0ACC0UI14_9AGAM</name>
<dbReference type="EMBL" id="JAGFNK010000026">
    <property type="protein sequence ID" value="KAI9511147.1"/>
    <property type="molecule type" value="Genomic_DNA"/>
</dbReference>